<dbReference type="GO" id="GO:0000480">
    <property type="term" value="P:endonucleolytic cleavage in 5'-ETS of tricistronic rRNA transcript (SSU-rRNA, 5.8S rRNA, LSU-rRNA)"/>
    <property type="evidence" value="ECO:0007669"/>
    <property type="project" value="EnsemblFungi"/>
</dbReference>
<dbReference type="GO" id="GO:0000472">
    <property type="term" value="P:endonucleolytic cleavage to generate mature 5'-end of SSU-rRNA from (SSU-rRNA, 5.8S rRNA, LSU-rRNA)"/>
    <property type="evidence" value="ECO:0007669"/>
    <property type="project" value="EnsemblFungi"/>
</dbReference>
<dbReference type="FunFam" id="3.40.50.1010:FF:000006">
    <property type="entry name" value="rRNA-processing protein UTP23 homolog"/>
    <property type="match status" value="1"/>
</dbReference>
<dbReference type="Gene3D" id="3.40.50.1010">
    <property type="entry name" value="5'-nuclease"/>
    <property type="match status" value="1"/>
</dbReference>
<dbReference type="InterPro" id="IPR029060">
    <property type="entry name" value="PIN-like_dom_sf"/>
</dbReference>
<sequence length="286" mass="33262">MRQKRAKAYRKQINVYVHTFKFRAPFQTIVDAELVLHCDKTSFDLQKGLDRTIQAEVKPMITQCCMQELYKSRNQRAIDYAKSFERRRCNHPPSDPLSSTECIKSIVDIKGENKHRYIVATQLDELRRYLRKIPGVPLVYMNRSVMVMEPLSQASLKIEKIVEKRKLTKGLNDAKYAGLPHNEDEEKINIIKMEGEKPTVSKKRKISKEPNPLSVKKKKANKPEHNAETNINNNSNNKDDKTEDGKTKKRKRHHGKHKITTINQDIEISDRQAENLSTQDKVQDNE</sequence>
<dbReference type="Proteomes" id="UP000094236">
    <property type="component" value="Unassembled WGS sequence"/>
</dbReference>
<feature type="compositionally biased region" description="Basic residues" evidence="8">
    <location>
        <begin position="247"/>
        <end position="259"/>
    </location>
</feature>
<feature type="compositionally biased region" description="Basic and acidic residues" evidence="8">
    <location>
        <begin position="237"/>
        <end position="246"/>
    </location>
</feature>
<proteinExistence type="inferred from homology"/>
<comment type="subcellular location">
    <subcellularLocation>
        <location evidence="1">Nucleus</location>
        <location evidence="1">Nucleolus</location>
    </subcellularLocation>
</comment>
<dbReference type="PANTHER" id="PTHR12416">
    <property type="entry name" value="RRNA-PROCESSING PROTEIN UTP23 HOMOLOG"/>
    <property type="match status" value="1"/>
</dbReference>
<dbReference type="CDD" id="cd09865">
    <property type="entry name" value="PIN_ScUtp23p-like"/>
    <property type="match status" value="1"/>
</dbReference>
<organism evidence="10 11">
    <name type="scientific">Pachysolen tannophilus NRRL Y-2460</name>
    <dbReference type="NCBI Taxonomy" id="669874"/>
    <lineage>
        <taxon>Eukaryota</taxon>
        <taxon>Fungi</taxon>
        <taxon>Dikarya</taxon>
        <taxon>Ascomycota</taxon>
        <taxon>Saccharomycotina</taxon>
        <taxon>Pichiomycetes</taxon>
        <taxon>Pachysolenaceae</taxon>
        <taxon>Pachysolen</taxon>
    </lineage>
</organism>
<dbReference type="InterPro" id="IPR057776">
    <property type="entry name" value="UTP23_sensor"/>
</dbReference>
<comment type="similarity">
    <text evidence="6">Belongs to the UTP23/FCF1 family. UTP23 subfamily.</text>
</comment>
<dbReference type="InterPro" id="IPR006984">
    <property type="entry name" value="Fcf1/UTP23"/>
</dbReference>
<evidence type="ECO:0000256" key="2">
    <source>
        <dbReference type="ARBA" id="ARBA00022517"/>
    </source>
</evidence>
<keyword evidence="3" id="KW-0698">rRNA processing</keyword>
<evidence type="ECO:0000256" key="6">
    <source>
        <dbReference type="ARBA" id="ARBA00038503"/>
    </source>
</evidence>
<evidence type="ECO:0000256" key="5">
    <source>
        <dbReference type="ARBA" id="ARBA00037300"/>
    </source>
</evidence>
<dbReference type="GO" id="GO:0000447">
    <property type="term" value="P:endonucleolytic cleavage in ITS1 to separate SSU-rRNA from 5.8S rRNA and LSU-rRNA from tricistronic rRNA transcript (SSU-rRNA, 5.8S rRNA, LSU-rRNA)"/>
    <property type="evidence" value="ECO:0007669"/>
    <property type="project" value="EnsemblFungi"/>
</dbReference>
<dbReference type="Pfam" id="PF24779">
    <property type="entry name" value="UTP23_sensor"/>
    <property type="match status" value="1"/>
</dbReference>
<feature type="domain" description="UTP23 sensor motif region" evidence="9">
    <location>
        <begin position="202"/>
        <end position="219"/>
    </location>
</feature>
<protein>
    <recommendedName>
        <fullName evidence="7">U three protein 23</fullName>
    </recommendedName>
</protein>
<gene>
    <name evidence="10" type="ORF">PACTADRAFT_46912</name>
</gene>
<evidence type="ECO:0000256" key="3">
    <source>
        <dbReference type="ARBA" id="ARBA00022552"/>
    </source>
</evidence>
<reference evidence="11" key="1">
    <citation type="submission" date="2016-05" db="EMBL/GenBank/DDBJ databases">
        <title>Comparative genomics of biotechnologically important yeasts.</title>
        <authorList>
            <consortium name="DOE Joint Genome Institute"/>
            <person name="Riley R."/>
            <person name="Haridas S."/>
            <person name="Wolfe K.H."/>
            <person name="Lopes M.R."/>
            <person name="Hittinger C.T."/>
            <person name="Goker M."/>
            <person name="Salamov A."/>
            <person name="Wisecaver J."/>
            <person name="Long T.M."/>
            <person name="Aerts A.L."/>
            <person name="Barry K."/>
            <person name="Choi C."/>
            <person name="Clum A."/>
            <person name="Coughlan A.Y."/>
            <person name="Deshpande S."/>
            <person name="Douglass A.P."/>
            <person name="Hanson S.J."/>
            <person name="Klenk H.-P."/>
            <person name="Labutti K."/>
            <person name="Lapidus A."/>
            <person name="Lindquist E."/>
            <person name="Lipzen A."/>
            <person name="Meier-Kolthoff J.P."/>
            <person name="Ohm R.A."/>
            <person name="Otillar R.P."/>
            <person name="Pangilinan J."/>
            <person name="Peng Y."/>
            <person name="Rokas A."/>
            <person name="Rosa C.A."/>
            <person name="Scheuner C."/>
            <person name="Sibirny A.A."/>
            <person name="Slot J.C."/>
            <person name="Stielow J.B."/>
            <person name="Sun H."/>
            <person name="Kurtzman C.P."/>
            <person name="Blackwell M."/>
            <person name="Grigoriev I.V."/>
            <person name="Jeffries T.W."/>
        </authorList>
    </citation>
    <scope>NUCLEOTIDE SEQUENCE [LARGE SCALE GENOMIC DNA]</scope>
    <source>
        <strain evidence="11">NRRL Y-2460</strain>
    </source>
</reference>
<dbReference type="GO" id="GO:0032040">
    <property type="term" value="C:small-subunit processome"/>
    <property type="evidence" value="ECO:0007669"/>
    <property type="project" value="EnsemblFungi"/>
</dbReference>
<dbReference type="Pfam" id="PF04900">
    <property type="entry name" value="Fcf1"/>
    <property type="match status" value="1"/>
</dbReference>
<accession>A0A1E4TP08</accession>
<feature type="region of interest" description="Disordered" evidence="8">
    <location>
        <begin position="195"/>
        <end position="286"/>
    </location>
</feature>
<keyword evidence="2" id="KW-0690">Ribosome biogenesis</keyword>
<evidence type="ECO:0000256" key="1">
    <source>
        <dbReference type="ARBA" id="ARBA00004604"/>
    </source>
</evidence>
<comment type="function">
    <text evidence="5">Involved in rRNA-processing and ribosome biogenesis.</text>
</comment>
<evidence type="ECO:0000256" key="4">
    <source>
        <dbReference type="ARBA" id="ARBA00023242"/>
    </source>
</evidence>
<dbReference type="EMBL" id="KV454018">
    <property type="protein sequence ID" value="ODV93494.1"/>
    <property type="molecule type" value="Genomic_DNA"/>
</dbReference>
<name>A0A1E4TP08_PACTA</name>
<evidence type="ECO:0000313" key="11">
    <source>
        <dbReference type="Proteomes" id="UP000094236"/>
    </source>
</evidence>
<dbReference type="AlphaFoldDB" id="A0A1E4TP08"/>
<evidence type="ECO:0000256" key="8">
    <source>
        <dbReference type="SAM" id="MobiDB-lite"/>
    </source>
</evidence>
<evidence type="ECO:0000259" key="9">
    <source>
        <dbReference type="Pfam" id="PF24779"/>
    </source>
</evidence>
<dbReference type="OrthoDB" id="25675at2759"/>
<dbReference type="STRING" id="669874.A0A1E4TP08"/>
<evidence type="ECO:0000256" key="7">
    <source>
        <dbReference type="ARBA" id="ARBA00076388"/>
    </source>
</evidence>
<keyword evidence="11" id="KW-1185">Reference proteome</keyword>
<keyword evidence="4" id="KW-0539">Nucleus</keyword>
<evidence type="ECO:0000313" key="10">
    <source>
        <dbReference type="EMBL" id="ODV93494.1"/>
    </source>
</evidence>
<dbReference type="GO" id="GO:0070181">
    <property type="term" value="F:small ribosomal subunit rRNA binding"/>
    <property type="evidence" value="ECO:0007669"/>
    <property type="project" value="EnsemblFungi"/>
</dbReference>
<dbReference type="SUPFAM" id="SSF88723">
    <property type="entry name" value="PIN domain-like"/>
    <property type="match status" value="1"/>
</dbReference>